<dbReference type="Pfam" id="PF04121">
    <property type="entry name" value="Nup84_Nup100"/>
    <property type="match status" value="1"/>
</dbReference>
<evidence type="ECO:0000256" key="7">
    <source>
        <dbReference type="ARBA" id="ARBA00023136"/>
    </source>
</evidence>
<comment type="function">
    <text evidence="9">Functions as a component of the nuclear pore complex (NPC).</text>
</comment>
<dbReference type="FunFam" id="1.10.3450.20:FF:000001">
    <property type="entry name" value="Nuclear pore complex protein"/>
    <property type="match status" value="1"/>
</dbReference>
<evidence type="ECO:0000256" key="8">
    <source>
        <dbReference type="ARBA" id="ARBA00023242"/>
    </source>
</evidence>
<comment type="subcellular location">
    <subcellularLocation>
        <location evidence="9">Nucleus</location>
        <location evidence="9">Nuclear pore complex</location>
    </subcellularLocation>
    <subcellularLocation>
        <location evidence="9">Nucleus membrane</location>
    </subcellularLocation>
</comment>
<keyword evidence="8 9" id="KW-0539">Nucleus</keyword>
<evidence type="ECO:0000256" key="1">
    <source>
        <dbReference type="ARBA" id="ARBA00009510"/>
    </source>
</evidence>
<dbReference type="EMBL" id="OV725082">
    <property type="protein sequence ID" value="CAH1404492.1"/>
    <property type="molecule type" value="Genomic_DNA"/>
</dbReference>
<dbReference type="GO" id="GO:0000973">
    <property type="term" value="P:post-transcriptional tethering of RNA polymerase II gene DNA at nuclear periphery"/>
    <property type="evidence" value="ECO:0007669"/>
    <property type="project" value="TreeGrafter"/>
</dbReference>
<keyword evidence="7 9" id="KW-0472">Membrane</keyword>
<feature type="coiled-coil region" evidence="10">
    <location>
        <begin position="728"/>
        <end position="755"/>
    </location>
</feature>
<evidence type="ECO:0000313" key="12">
    <source>
        <dbReference type="Proteomes" id="UP001152798"/>
    </source>
</evidence>
<evidence type="ECO:0000256" key="10">
    <source>
        <dbReference type="SAM" id="Coils"/>
    </source>
</evidence>
<evidence type="ECO:0000256" key="5">
    <source>
        <dbReference type="ARBA" id="ARBA00023010"/>
    </source>
</evidence>
<name>A0A9P0HMS3_NEZVI</name>
<keyword evidence="5 9" id="KW-0811">Translocation</keyword>
<sequence length="972" mass="113159">MAEEDPLEKSVRLLDEALRTPSHPIRFNTSHKFSPYTTPNIMRLEEHEDSFSFDTDNLEKRRLRRSDILDLSITLEPGELSRICDVSGVMNEKSMINVEAGIDNLLSQFQSTFQTFGTTQSVFEAISSFIETCTNTIDTLYRTQYTAQDISWLVNERNTWRLIHALYRDRALKYDELQEAMTVDYSIERSEKELQEHFYKTNRIVREVQIVIDWLERIARDEWTILNRSEVGHYTDRTVAWENTLHSLQSGDRVLFRPSREIVSSLDPDAPRRQKKPLHDIDHEDDRRLLQHVFLEIRCGRLEKAEEHCLHCGQQWRAATLEGWRLHHDPNYSEHSIDGTKLPIEGNPHRDIWKLCAWQLCSDPYTPQEERAVMGALCGHLDSLLAEAGSWEDLLWAESRVYVDIKVEQEIRDNSLRNYVDMPKEYWNNQKTLEAIFSHVKAHDKGRAEGNRPDRTVQELIILNKVDELLNKCSTWAEGQCQVQFLRFLAHLVLVLRMLGKSEPMECGNNILAAYMKALVATQNPDLISYYASLLPEDKQIELFSDYMESVSDPDEKTIVLKSAEKYGLNIRAVTERTVQNIRNRQLEEERENKSLVQETTEEDMKKISALEWMVFYREQRVEAIWECNALVRVFIAEGKLPAARLAHNKIPDDSVSLIVSQFNIEVDHDLIVHWDKFPPKVNAALKEYLCYKAYLDAHDGFNHWFHQFHNTKPTEPTKPTNGDFTELMAYEHKNEKYKQELERWNIGMEHITRNVQTQLQNILVFPPNGWLVDDYNEDSSRSEQLLMLRDHCLPQVFLLLHKVLFSMEKLEESAKIFALIGREEFNLEKVFKAQVASDMVKVIEETTEALMIKSGNPFGHQCLLAPRKKPPPVPLDVLLKNFPSVPLAEGEGEMIEMPGKEDEEENKLETSLTEDEFGFIEEEVEDDDDVFVDCEEDSRESAAKSLMKFEPMNYQSGRKITYSSLKIQDSF</sequence>
<keyword evidence="3" id="KW-0509">mRNA transport</keyword>
<keyword evidence="12" id="KW-1185">Reference proteome</keyword>
<dbReference type="Gene3D" id="1.20.190.50">
    <property type="match status" value="1"/>
</dbReference>
<accession>A0A9P0HMS3</accession>
<dbReference type="AlphaFoldDB" id="A0A9P0HMS3"/>
<dbReference type="Proteomes" id="UP001152798">
    <property type="component" value="Chromosome 6"/>
</dbReference>
<keyword evidence="4" id="KW-0653">Protein transport</keyword>
<dbReference type="OrthoDB" id="3098at2759"/>
<evidence type="ECO:0000256" key="9">
    <source>
        <dbReference type="RuleBase" id="RU365072"/>
    </source>
</evidence>
<keyword evidence="2 9" id="KW-0813">Transport</keyword>
<dbReference type="GO" id="GO:0006606">
    <property type="term" value="P:protein import into nucleus"/>
    <property type="evidence" value="ECO:0007669"/>
    <property type="project" value="TreeGrafter"/>
</dbReference>
<gene>
    <name evidence="11" type="ORF">NEZAVI_LOCUS12893</name>
</gene>
<evidence type="ECO:0000313" key="11">
    <source>
        <dbReference type="EMBL" id="CAH1404492.1"/>
    </source>
</evidence>
<dbReference type="GO" id="GO:0006406">
    <property type="term" value="P:mRNA export from nucleus"/>
    <property type="evidence" value="ECO:0007669"/>
    <property type="project" value="TreeGrafter"/>
</dbReference>
<organism evidence="11 12">
    <name type="scientific">Nezara viridula</name>
    <name type="common">Southern green stink bug</name>
    <name type="synonym">Cimex viridulus</name>
    <dbReference type="NCBI Taxonomy" id="85310"/>
    <lineage>
        <taxon>Eukaryota</taxon>
        <taxon>Metazoa</taxon>
        <taxon>Ecdysozoa</taxon>
        <taxon>Arthropoda</taxon>
        <taxon>Hexapoda</taxon>
        <taxon>Insecta</taxon>
        <taxon>Pterygota</taxon>
        <taxon>Neoptera</taxon>
        <taxon>Paraneoptera</taxon>
        <taxon>Hemiptera</taxon>
        <taxon>Heteroptera</taxon>
        <taxon>Panheteroptera</taxon>
        <taxon>Pentatomomorpha</taxon>
        <taxon>Pentatomoidea</taxon>
        <taxon>Pentatomidae</taxon>
        <taxon>Pentatominae</taxon>
        <taxon>Nezara</taxon>
    </lineage>
</organism>
<reference evidence="11" key="1">
    <citation type="submission" date="2022-01" db="EMBL/GenBank/DDBJ databases">
        <authorList>
            <person name="King R."/>
        </authorList>
    </citation>
    <scope>NUCLEOTIDE SEQUENCE</scope>
</reference>
<dbReference type="GO" id="GO:0031965">
    <property type="term" value="C:nuclear membrane"/>
    <property type="evidence" value="ECO:0007669"/>
    <property type="project" value="UniProtKB-SubCell"/>
</dbReference>
<evidence type="ECO:0000256" key="6">
    <source>
        <dbReference type="ARBA" id="ARBA00023132"/>
    </source>
</evidence>
<dbReference type="PANTHER" id="PTHR13003:SF2">
    <property type="entry name" value="NUCLEAR PORE COMPLEX PROTEIN NUP107"/>
    <property type="match status" value="1"/>
</dbReference>
<dbReference type="InterPro" id="IPR007252">
    <property type="entry name" value="Nup84/Nup107"/>
</dbReference>
<comment type="similarity">
    <text evidence="1 9">Belongs to the nucleoporin Nup84/Nup107 family.</text>
</comment>
<dbReference type="GO" id="GO:0031080">
    <property type="term" value="C:nuclear pore outer ring"/>
    <property type="evidence" value="ECO:0007669"/>
    <property type="project" value="TreeGrafter"/>
</dbReference>
<keyword evidence="6 9" id="KW-0906">Nuclear pore complex</keyword>
<evidence type="ECO:0000256" key="3">
    <source>
        <dbReference type="ARBA" id="ARBA00022816"/>
    </source>
</evidence>
<dbReference type="Gene3D" id="1.10.3450.20">
    <property type="match status" value="1"/>
</dbReference>
<protein>
    <recommendedName>
        <fullName evidence="9">Nuclear pore complex protein</fullName>
    </recommendedName>
</protein>
<dbReference type="PANTHER" id="PTHR13003">
    <property type="entry name" value="NUP107-RELATED"/>
    <property type="match status" value="1"/>
</dbReference>
<evidence type="ECO:0000256" key="4">
    <source>
        <dbReference type="ARBA" id="ARBA00022927"/>
    </source>
</evidence>
<proteinExistence type="inferred from homology"/>
<comment type="subunit">
    <text evidence="9">Part of the nuclear pore complex (NPC).</text>
</comment>
<dbReference type="GO" id="GO:0017056">
    <property type="term" value="F:structural constituent of nuclear pore"/>
    <property type="evidence" value="ECO:0007669"/>
    <property type="project" value="UniProtKB-UniRule"/>
</dbReference>
<evidence type="ECO:0000256" key="2">
    <source>
        <dbReference type="ARBA" id="ARBA00022448"/>
    </source>
</evidence>
<keyword evidence="10" id="KW-0175">Coiled coil</keyword>